<keyword evidence="1" id="KW-0732">Signal</keyword>
<evidence type="ECO:0000313" key="2">
    <source>
        <dbReference type="EMBL" id="SDD70985.1"/>
    </source>
</evidence>
<gene>
    <name evidence="2" type="ORF">SAMN04488024_107170</name>
</gene>
<dbReference type="Proteomes" id="UP000199455">
    <property type="component" value="Unassembled WGS sequence"/>
</dbReference>
<proteinExistence type="predicted"/>
<dbReference type="EMBL" id="FMZH01000007">
    <property type="protein sequence ID" value="SDD70985.1"/>
    <property type="molecule type" value="Genomic_DNA"/>
</dbReference>
<evidence type="ECO:0000313" key="3">
    <source>
        <dbReference type="Proteomes" id="UP000199455"/>
    </source>
</evidence>
<dbReference type="STRING" id="390242.SAMN04488024_107170"/>
<protein>
    <submittedName>
        <fullName evidence="2">Uncharacterized protein</fullName>
    </submittedName>
</protein>
<evidence type="ECO:0000256" key="1">
    <source>
        <dbReference type="SAM" id="SignalP"/>
    </source>
</evidence>
<feature type="signal peptide" evidence="1">
    <location>
        <begin position="1"/>
        <end position="20"/>
    </location>
</feature>
<keyword evidence="3" id="KW-1185">Reference proteome</keyword>
<reference evidence="3" key="1">
    <citation type="submission" date="2016-10" db="EMBL/GenBank/DDBJ databases">
        <authorList>
            <person name="Varghese N."/>
            <person name="Submissions S."/>
        </authorList>
    </citation>
    <scope>NUCLEOTIDE SEQUENCE [LARGE SCALE GENOMIC DNA]</scope>
    <source>
        <strain evidence="3">DSM 18609</strain>
    </source>
</reference>
<dbReference type="AlphaFoldDB" id="A0A1G6X156"/>
<name>A0A1G6X156_9SPHI</name>
<dbReference type="RefSeq" id="WP_090770409.1">
    <property type="nucleotide sequence ID" value="NZ_FMZH01000007.1"/>
</dbReference>
<accession>A0A1G6X156</accession>
<feature type="chain" id="PRO_5011614561" evidence="1">
    <location>
        <begin position="21"/>
        <end position="221"/>
    </location>
</feature>
<sequence length="221" mass="24217">MKTIIFLLLLMQLAAFSLRAQIYVDPVTSGAVAAGSSMMDSQLKKSSSELTLIQKAQLSLTGQLAIANDLQRNIYRGLSEVSAVMGSLLSVKDISDISQDIIQDANKAILIAKSNPQLLLFAQSGAQEFKTRAARLATEVSAFVLHGGRESLMDSGQRAKLLSRIVLELSIIRGVSYGIYRSMYWAKQRGFFASINPYAGFINIDKRIAEEVLSKAKILKR</sequence>
<organism evidence="2 3">
    <name type="scientific">Pedobacter soli</name>
    <dbReference type="NCBI Taxonomy" id="390242"/>
    <lineage>
        <taxon>Bacteria</taxon>
        <taxon>Pseudomonadati</taxon>
        <taxon>Bacteroidota</taxon>
        <taxon>Sphingobacteriia</taxon>
        <taxon>Sphingobacteriales</taxon>
        <taxon>Sphingobacteriaceae</taxon>
        <taxon>Pedobacter</taxon>
    </lineage>
</organism>